<comment type="similarity">
    <text evidence="2">Belongs to the nitroreductase family.</text>
</comment>
<evidence type="ECO:0000256" key="3">
    <source>
        <dbReference type="ARBA" id="ARBA00022630"/>
    </source>
</evidence>
<organism evidence="7 8">
    <name type="scientific">Methanospirillum hungatei</name>
    <dbReference type="NCBI Taxonomy" id="2203"/>
    <lineage>
        <taxon>Archaea</taxon>
        <taxon>Methanobacteriati</taxon>
        <taxon>Methanobacteriota</taxon>
        <taxon>Stenosarchaea group</taxon>
        <taxon>Methanomicrobia</taxon>
        <taxon>Methanomicrobiales</taxon>
        <taxon>Methanospirillaceae</taxon>
        <taxon>Methanospirillum</taxon>
    </lineage>
</organism>
<evidence type="ECO:0000259" key="6">
    <source>
        <dbReference type="Pfam" id="PF00881"/>
    </source>
</evidence>
<evidence type="ECO:0000256" key="4">
    <source>
        <dbReference type="ARBA" id="ARBA00022643"/>
    </source>
</evidence>
<keyword evidence="5" id="KW-0560">Oxidoreductase</keyword>
<evidence type="ECO:0000256" key="2">
    <source>
        <dbReference type="ARBA" id="ARBA00007118"/>
    </source>
</evidence>
<dbReference type="InterPro" id="IPR029479">
    <property type="entry name" value="Nitroreductase"/>
</dbReference>
<feature type="domain" description="Nitroreductase" evidence="6">
    <location>
        <begin position="67"/>
        <end position="153"/>
    </location>
</feature>
<dbReference type="GO" id="GO:0016491">
    <property type="term" value="F:oxidoreductase activity"/>
    <property type="evidence" value="ECO:0007669"/>
    <property type="project" value="UniProtKB-KW"/>
</dbReference>
<dbReference type="PANTHER" id="PTHR43673:SF2">
    <property type="entry name" value="NITROREDUCTASE"/>
    <property type="match status" value="1"/>
</dbReference>
<dbReference type="EMBL" id="CP077107">
    <property type="protein sequence ID" value="QXO95954.1"/>
    <property type="molecule type" value="Genomic_DNA"/>
</dbReference>
<keyword evidence="4" id="KW-0288">FMN</keyword>
<sequence length="175" mass="19321">MNLSELSRFLAGRTSVRHYLSDQVPDNIIEEILASTRSAPSAGNLESWDVVVVTDEGTRELLADAAFNQEHVSAAPVVFVVCANYVRSMSRYGERGILYAMQDATIAGTYLMMAIHASGLGSCWTGAFDDEMVRETLDLPGHIRPVTLLTAGYTKEVNPSPHRMETAEHVHFGYW</sequence>
<proteinExistence type="inferred from homology"/>
<evidence type="ECO:0000313" key="7">
    <source>
        <dbReference type="EMBL" id="QXO95954.1"/>
    </source>
</evidence>
<dbReference type="Proteomes" id="UP000694228">
    <property type="component" value="Chromosome"/>
</dbReference>
<keyword evidence="3" id="KW-0285">Flavoprotein</keyword>
<dbReference type="Pfam" id="PF00881">
    <property type="entry name" value="Nitroreductase"/>
    <property type="match status" value="1"/>
</dbReference>
<evidence type="ECO:0000256" key="5">
    <source>
        <dbReference type="ARBA" id="ARBA00023002"/>
    </source>
</evidence>
<gene>
    <name evidence="7" type="ORF">KSK55_06115</name>
</gene>
<evidence type="ECO:0000313" key="8">
    <source>
        <dbReference type="Proteomes" id="UP000694228"/>
    </source>
</evidence>
<accession>A0A8F5ZHH3</accession>
<evidence type="ECO:0000256" key="1">
    <source>
        <dbReference type="ARBA" id="ARBA00001917"/>
    </source>
</evidence>
<name>A0A8F5ZHH3_METHU</name>
<dbReference type="OrthoDB" id="287850at2157"/>
<protein>
    <submittedName>
        <fullName evidence="7">Nitroreductase family protein</fullName>
    </submittedName>
</protein>
<comment type="cofactor">
    <cofactor evidence="1">
        <name>FMN</name>
        <dbReference type="ChEBI" id="CHEBI:58210"/>
    </cofactor>
</comment>
<dbReference type="PANTHER" id="PTHR43673">
    <property type="entry name" value="NAD(P)H NITROREDUCTASE YDGI-RELATED"/>
    <property type="match status" value="1"/>
</dbReference>
<reference evidence="7 8" key="1">
    <citation type="submission" date="2021-06" db="EMBL/GenBank/DDBJ databases">
        <title>Complete genome sequence of the secondary alcohol utilizing methanogen Methanospirillum hungatei strain GP1.</title>
        <authorList>
            <person name="Day L.A."/>
            <person name="Costa K.C."/>
        </authorList>
    </citation>
    <scope>NUCLEOTIDE SEQUENCE [LARGE SCALE GENOMIC DNA]</scope>
    <source>
        <strain evidence="7 8">GP1</strain>
    </source>
</reference>
<dbReference type="AlphaFoldDB" id="A0A8F5ZHH3"/>